<name>A0A9N9B9R9_9GLOM</name>
<protein>
    <submittedName>
        <fullName evidence="12">330_t:CDS:1</fullName>
    </submittedName>
</protein>
<gene>
    <name evidence="12" type="ORF">ALEPTO_LOCUS6218</name>
</gene>
<comment type="similarity">
    <text evidence="1">Belongs to the isochorismatase family.</text>
</comment>
<keyword evidence="13" id="KW-1185">Reference proteome</keyword>
<dbReference type="InterPro" id="IPR038476">
    <property type="entry name" value="UvrC_RNase_H_dom_sf"/>
</dbReference>
<dbReference type="Pfam" id="PF00133">
    <property type="entry name" value="tRNA-synt_1"/>
    <property type="match status" value="1"/>
</dbReference>
<keyword evidence="3" id="KW-0547">Nucleotide-binding</keyword>
<dbReference type="Pfam" id="PF00857">
    <property type="entry name" value="Isochorismatase"/>
    <property type="match status" value="1"/>
</dbReference>
<feature type="domain" description="Isochorismatase-like" evidence="10">
    <location>
        <begin position="114"/>
        <end position="196"/>
    </location>
</feature>
<keyword evidence="5" id="KW-0663">Pyridoxal phosphate</keyword>
<dbReference type="InterPro" id="IPR015424">
    <property type="entry name" value="PyrdxlP-dep_Trfase"/>
</dbReference>
<dbReference type="InterPro" id="IPR000192">
    <property type="entry name" value="Aminotrans_V_dom"/>
</dbReference>
<evidence type="ECO:0000256" key="7">
    <source>
        <dbReference type="ARBA" id="ARBA00023146"/>
    </source>
</evidence>
<dbReference type="GO" id="GO:0009381">
    <property type="term" value="F:excinuclease ABC activity"/>
    <property type="evidence" value="ECO:0007669"/>
    <property type="project" value="InterPro"/>
</dbReference>
<sequence>MPSLIIVDGGKEQVKAVQKALKELKLSIITIGLVKNENHRTEKIITNNLQELEFGKQVKMKNFLTNCQEEVHRYALQEGDPDQKEALANHKKALRSAIDELKAIILSKNDWSKTALLIIDMQEGFSKQARKMKIIDPLQKVIAICRQKKIPIIWTQHGHRDLEKDELNPKKEELIIGKTRSDAFVGTNLENYLKELADCEAASTEKMQQASLLNLGYGYGVIYTADQLSKGIEANTNENRLQNLVEIMAIEKKMKTKFAATSLKPKTVIQAISNYYENYSINTHSEGSSFLAQVVRQTVQQTRQLIAQKINARKEEIIFFPSTTYSLNILALSLKNSLQKGDKIFLTHLEHSSNCYPWQAIAQEREVQVDFLPLTKNFVTDIDKLEKCIDKKTKIVSFSHMSNSLGTINPVAKITQKIKEINPNCLVIIDACQKNDFLLPLTQKFEVGTLPLAQIFGLKASFEFLNNLDIKAVSTYEKELKNYAINELEKLEKVTIYNKNLETIDIVLFNLQGYHAHDVADYLGRNNILVRAEQVQIQKGQLKKLGLFTNYEKYYLTLNKKYEAEQIRVFGEMVKKGLIYQGFRPIYWSCGHETALAEAEIEYLEKKDTSLYFKIKLADNFFGKEKKDNKRYIVDGSDFIEEEEGTGIVHLAPAFGVEDFAVAKKEKLTIDCPLEPNGLFNEKIGVPELVGKHYSEVNKYVITDLEKRNLIVKKEATKKELLENIEKTSVIGFAAYGVYKLLESLEEKDKVKVKEVFKTTQEGSVIKKNHLVIKEYCSRRD</sequence>
<evidence type="ECO:0000256" key="5">
    <source>
        <dbReference type="ARBA" id="ARBA00022898"/>
    </source>
</evidence>
<dbReference type="GO" id="GO:0005524">
    <property type="term" value="F:ATP binding"/>
    <property type="evidence" value="ECO:0007669"/>
    <property type="project" value="UniProtKB-KW"/>
</dbReference>
<dbReference type="PANTHER" id="PTHR43586">
    <property type="entry name" value="CYSTEINE DESULFURASE"/>
    <property type="match status" value="1"/>
</dbReference>
<reference evidence="12" key="1">
    <citation type="submission" date="2021-06" db="EMBL/GenBank/DDBJ databases">
        <authorList>
            <person name="Kallberg Y."/>
            <person name="Tangrot J."/>
            <person name="Rosling A."/>
        </authorList>
    </citation>
    <scope>NUCLEOTIDE SEQUENCE</scope>
    <source>
        <strain evidence="12">FL130A</strain>
    </source>
</reference>
<dbReference type="InterPro" id="IPR036380">
    <property type="entry name" value="Isochorismatase-like_sf"/>
</dbReference>
<evidence type="ECO:0000259" key="11">
    <source>
        <dbReference type="Pfam" id="PF08459"/>
    </source>
</evidence>
<feature type="domain" description="Aminotransferase class V" evidence="9">
    <location>
        <begin position="259"/>
        <end position="434"/>
    </location>
</feature>
<dbReference type="EMBL" id="CAJVPS010002035">
    <property type="protein sequence ID" value="CAG8558187.1"/>
    <property type="molecule type" value="Genomic_DNA"/>
</dbReference>
<dbReference type="SUPFAM" id="SSF52374">
    <property type="entry name" value="Nucleotidylyl transferase"/>
    <property type="match status" value="1"/>
</dbReference>
<comment type="caution">
    <text evidence="12">The sequence shown here is derived from an EMBL/GenBank/DDBJ whole genome shotgun (WGS) entry which is preliminary data.</text>
</comment>
<dbReference type="InterPro" id="IPR000868">
    <property type="entry name" value="Isochorismatase-like_dom"/>
</dbReference>
<evidence type="ECO:0000256" key="2">
    <source>
        <dbReference type="ARBA" id="ARBA00022598"/>
    </source>
</evidence>
<dbReference type="InterPro" id="IPR015421">
    <property type="entry name" value="PyrdxlP-dep_Trfase_major"/>
</dbReference>
<evidence type="ECO:0000313" key="13">
    <source>
        <dbReference type="Proteomes" id="UP000789508"/>
    </source>
</evidence>
<evidence type="ECO:0000259" key="8">
    <source>
        <dbReference type="Pfam" id="PF00133"/>
    </source>
</evidence>
<dbReference type="Gene3D" id="3.40.640.10">
    <property type="entry name" value="Type I PLP-dependent aspartate aminotransferase-like (Major domain)"/>
    <property type="match status" value="1"/>
</dbReference>
<dbReference type="SUPFAM" id="SSF50677">
    <property type="entry name" value="ValRS/IleRS/LeuRS editing domain"/>
    <property type="match status" value="1"/>
</dbReference>
<dbReference type="InterPro" id="IPR009008">
    <property type="entry name" value="Val/Leu/Ile-tRNA-synth_edit"/>
</dbReference>
<dbReference type="Gene3D" id="3.90.740.10">
    <property type="entry name" value="Valyl/Leucyl/Isoleucyl-tRNA synthetase, editing domain"/>
    <property type="match status" value="1"/>
</dbReference>
<dbReference type="InterPro" id="IPR015422">
    <property type="entry name" value="PyrdxlP-dep_Trfase_small"/>
</dbReference>
<keyword evidence="6" id="KW-0648">Protein biosynthesis</keyword>
<evidence type="ECO:0000256" key="6">
    <source>
        <dbReference type="ARBA" id="ARBA00022917"/>
    </source>
</evidence>
<keyword evidence="4" id="KW-0067">ATP-binding</keyword>
<dbReference type="GO" id="GO:0002161">
    <property type="term" value="F:aminoacyl-tRNA deacylase activity"/>
    <property type="evidence" value="ECO:0007669"/>
    <property type="project" value="InterPro"/>
</dbReference>
<evidence type="ECO:0000256" key="3">
    <source>
        <dbReference type="ARBA" id="ARBA00022741"/>
    </source>
</evidence>
<dbReference type="GO" id="GO:0004812">
    <property type="term" value="F:aminoacyl-tRNA ligase activity"/>
    <property type="evidence" value="ECO:0007669"/>
    <property type="project" value="UniProtKB-KW"/>
</dbReference>
<evidence type="ECO:0000256" key="4">
    <source>
        <dbReference type="ARBA" id="ARBA00022840"/>
    </source>
</evidence>
<dbReference type="SUPFAM" id="SSF52499">
    <property type="entry name" value="Isochorismatase-like hydrolases"/>
    <property type="match status" value="1"/>
</dbReference>
<feature type="domain" description="Aminoacyl-tRNA synthetase class Ia" evidence="8">
    <location>
        <begin position="531"/>
        <end position="702"/>
    </location>
</feature>
<keyword evidence="2" id="KW-0436">Ligase</keyword>
<dbReference type="Gene3D" id="3.30.420.340">
    <property type="entry name" value="UvrC, RNAse H endonuclease domain"/>
    <property type="match status" value="1"/>
</dbReference>
<feature type="domain" description="UvrC family homology region profile" evidence="11">
    <location>
        <begin position="1"/>
        <end position="75"/>
    </location>
</feature>
<dbReference type="Gene3D" id="3.40.50.850">
    <property type="entry name" value="Isochorismatase-like"/>
    <property type="match status" value="1"/>
</dbReference>
<dbReference type="CDD" id="cd00431">
    <property type="entry name" value="cysteine_hydrolases"/>
    <property type="match status" value="1"/>
</dbReference>
<keyword evidence="7" id="KW-0030">Aminoacyl-tRNA synthetase</keyword>
<dbReference type="Pfam" id="PF08459">
    <property type="entry name" value="UvrC_RNaseH_dom"/>
    <property type="match status" value="1"/>
</dbReference>
<proteinExistence type="inferred from homology"/>
<evidence type="ECO:0000259" key="10">
    <source>
        <dbReference type="Pfam" id="PF00857"/>
    </source>
</evidence>
<accession>A0A9N9B9R9</accession>
<dbReference type="Proteomes" id="UP000789508">
    <property type="component" value="Unassembled WGS sequence"/>
</dbReference>
<dbReference type="Gene3D" id="3.90.1150.10">
    <property type="entry name" value="Aspartate Aminotransferase, domain 1"/>
    <property type="match status" value="1"/>
</dbReference>
<evidence type="ECO:0000259" key="9">
    <source>
        <dbReference type="Pfam" id="PF00266"/>
    </source>
</evidence>
<dbReference type="Pfam" id="PF00266">
    <property type="entry name" value="Aminotran_5"/>
    <property type="match status" value="1"/>
</dbReference>
<evidence type="ECO:0000256" key="1">
    <source>
        <dbReference type="ARBA" id="ARBA00006336"/>
    </source>
</evidence>
<dbReference type="InterPro" id="IPR002300">
    <property type="entry name" value="aa-tRNA-synth_Ia"/>
</dbReference>
<organism evidence="12 13">
    <name type="scientific">Ambispora leptoticha</name>
    <dbReference type="NCBI Taxonomy" id="144679"/>
    <lineage>
        <taxon>Eukaryota</taxon>
        <taxon>Fungi</taxon>
        <taxon>Fungi incertae sedis</taxon>
        <taxon>Mucoromycota</taxon>
        <taxon>Glomeromycotina</taxon>
        <taxon>Glomeromycetes</taxon>
        <taxon>Archaeosporales</taxon>
        <taxon>Ambisporaceae</taxon>
        <taxon>Ambispora</taxon>
    </lineage>
</organism>
<evidence type="ECO:0000313" key="12">
    <source>
        <dbReference type="EMBL" id="CAG8558187.1"/>
    </source>
</evidence>
<dbReference type="AlphaFoldDB" id="A0A9N9B9R9"/>
<dbReference type="GO" id="GO:0006418">
    <property type="term" value="P:tRNA aminoacylation for protein translation"/>
    <property type="evidence" value="ECO:0007669"/>
    <property type="project" value="InterPro"/>
</dbReference>
<dbReference type="OrthoDB" id="2386711at2759"/>
<dbReference type="InterPro" id="IPR001162">
    <property type="entry name" value="UvrC_RNase_H_dom"/>
</dbReference>
<dbReference type="SUPFAM" id="SSF53383">
    <property type="entry name" value="PLP-dependent transferases"/>
    <property type="match status" value="1"/>
</dbReference>
<dbReference type="PANTHER" id="PTHR43586:SF8">
    <property type="entry name" value="CYSTEINE DESULFURASE 1, CHLOROPLASTIC"/>
    <property type="match status" value="1"/>
</dbReference>